<dbReference type="AlphaFoldDB" id="A0A2P2PS00"/>
<evidence type="ECO:0000313" key="2">
    <source>
        <dbReference type="EMBL" id="MBX57520.1"/>
    </source>
</evidence>
<protein>
    <submittedName>
        <fullName evidence="2">Uncharacterized protein</fullName>
    </submittedName>
</protein>
<feature type="region of interest" description="Disordered" evidence="1">
    <location>
        <begin position="1"/>
        <end position="22"/>
    </location>
</feature>
<reference evidence="2" key="1">
    <citation type="submission" date="2018-02" db="EMBL/GenBank/DDBJ databases">
        <title>Rhizophora mucronata_Transcriptome.</title>
        <authorList>
            <person name="Meera S.P."/>
            <person name="Sreeshan A."/>
            <person name="Augustine A."/>
        </authorList>
    </citation>
    <scope>NUCLEOTIDE SEQUENCE</scope>
    <source>
        <tissue evidence="2">Leaf</tissue>
    </source>
</reference>
<sequence>MDFKSPHDLVTDSESFSFSGARPMKDRFQQSYLQFCPHKPKKRN</sequence>
<name>A0A2P2PS00_RHIMU</name>
<accession>A0A2P2PS00</accession>
<dbReference type="EMBL" id="GGEC01077036">
    <property type="protein sequence ID" value="MBX57520.1"/>
    <property type="molecule type" value="Transcribed_RNA"/>
</dbReference>
<evidence type="ECO:0000256" key="1">
    <source>
        <dbReference type="SAM" id="MobiDB-lite"/>
    </source>
</evidence>
<organism evidence="2">
    <name type="scientific">Rhizophora mucronata</name>
    <name type="common">Asiatic mangrove</name>
    <dbReference type="NCBI Taxonomy" id="61149"/>
    <lineage>
        <taxon>Eukaryota</taxon>
        <taxon>Viridiplantae</taxon>
        <taxon>Streptophyta</taxon>
        <taxon>Embryophyta</taxon>
        <taxon>Tracheophyta</taxon>
        <taxon>Spermatophyta</taxon>
        <taxon>Magnoliopsida</taxon>
        <taxon>eudicotyledons</taxon>
        <taxon>Gunneridae</taxon>
        <taxon>Pentapetalae</taxon>
        <taxon>rosids</taxon>
        <taxon>fabids</taxon>
        <taxon>Malpighiales</taxon>
        <taxon>Rhizophoraceae</taxon>
        <taxon>Rhizophora</taxon>
    </lineage>
</organism>
<proteinExistence type="predicted"/>
<feature type="compositionally biased region" description="Basic and acidic residues" evidence="1">
    <location>
        <begin position="1"/>
        <end position="10"/>
    </location>
</feature>